<evidence type="ECO:0000313" key="1">
    <source>
        <dbReference type="EMBL" id="OIQ82405.1"/>
    </source>
</evidence>
<proteinExistence type="predicted"/>
<protein>
    <submittedName>
        <fullName evidence="1">Uncharacterized protein</fullName>
    </submittedName>
</protein>
<reference evidence="1" key="1">
    <citation type="submission" date="2016-10" db="EMBL/GenBank/DDBJ databases">
        <title>Sequence of Gallionella enrichment culture.</title>
        <authorList>
            <person name="Poehlein A."/>
            <person name="Muehling M."/>
            <person name="Daniel R."/>
        </authorList>
    </citation>
    <scope>NUCLEOTIDE SEQUENCE</scope>
</reference>
<dbReference type="EMBL" id="MLJW01000809">
    <property type="protein sequence ID" value="OIQ82405.1"/>
    <property type="molecule type" value="Genomic_DNA"/>
</dbReference>
<accession>A0A1J5R2L5</accession>
<comment type="caution">
    <text evidence="1">The sequence shown here is derived from an EMBL/GenBank/DDBJ whole genome shotgun (WGS) entry which is preliminary data.</text>
</comment>
<organism evidence="1">
    <name type="scientific">mine drainage metagenome</name>
    <dbReference type="NCBI Taxonomy" id="410659"/>
    <lineage>
        <taxon>unclassified sequences</taxon>
        <taxon>metagenomes</taxon>
        <taxon>ecological metagenomes</taxon>
    </lineage>
</organism>
<name>A0A1J5R2L5_9ZZZZ</name>
<dbReference type="AlphaFoldDB" id="A0A1J5R2L5"/>
<sequence>MSFPVDRSIRVSAPHRAAHTIFSTSSEIEDVTAELPMFALTFTAKALPMIIGSLSGWRWFAGMTARPRATSSRTSSTGRPSRAAAYAISGVTIPALAQTSCVAAPSTGSGWSHPSRVGASPASRSITAVGSVYGPDVSYRSRCSPLLRFTRRTGTRIPANPGTSACCLVLPWIGPTVTADTGAELAWRIVTLSLRRHDPDRFNGRRH</sequence>
<gene>
    <name evidence="1" type="ORF">GALL_358190</name>
</gene>